<dbReference type="Proteomes" id="UP001244207">
    <property type="component" value="Unassembled WGS sequence"/>
</dbReference>
<accession>A0AAD8XBP8</accession>
<dbReference type="RefSeq" id="XP_060361387.1">
    <property type="nucleotide sequence ID" value="XM_060503261.1"/>
</dbReference>
<dbReference type="GeneID" id="85387160"/>
<keyword evidence="3" id="KW-1185">Reference proteome</keyword>
<organism evidence="2 3">
    <name type="scientific">Glomerella acutata</name>
    <name type="common">Colletotrichum acutatum</name>
    <dbReference type="NCBI Taxonomy" id="27357"/>
    <lineage>
        <taxon>Eukaryota</taxon>
        <taxon>Fungi</taxon>
        <taxon>Dikarya</taxon>
        <taxon>Ascomycota</taxon>
        <taxon>Pezizomycotina</taxon>
        <taxon>Sordariomycetes</taxon>
        <taxon>Hypocreomycetidae</taxon>
        <taxon>Glomerellales</taxon>
        <taxon>Glomerellaceae</taxon>
        <taxon>Colletotrichum</taxon>
        <taxon>Colletotrichum acutatum species complex</taxon>
    </lineage>
</organism>
<name>A0AAD8XBP8_GLOAC</name>
<sequence>MEKEKTRAKRGRIRAVSADAKLTTMIPNRGHPHHYLLLLLLFQYTIPHPTTTTFSYNYKHIQHGPLSSFCQLPYAMILVHLAVHLCCPVLNVSFSGSWY</sequence>
<feature type="transmembrane region" description="Helical" evidence="1">
    <location>
        <begin position="35"/>
        <end position="54"/>
    </location>
</feature>
<gene>
    <name evidence="2" type="ORF">BDZ83DRAFT_466880</name>
</gene>
<proteinExistence type="predicted"/>
<evidence type="ECO:0000313" key="2">
    <source>
        <dbReference type="EMBL" id="KAK1718887.1"/>
    </source>
</evidence>
<evidence type="ECO:0000313" key="3">
    <source>
        <dbReference type="Proteomes" id="UP001244207"/>
    </source>
</evidence>
<dbReference type="AlphaFoldDB" id="A0AAD8XBP8"/>
<reference evidence="2" key="1">
    <citation type="submission" date="2021-12" db="EMBL/GenBank/DDBJ databases">
        <title>Comparative genomics, transcriptomics and evolutionary studies reveal genomic signatures of adaptation to plant cell wall in hemibiotrophic fungi.</title>
        <authorList>
            <consortium name="DOE Joint Genome Institute"/>
            <person name="Baroncelli R."/>
            <person name="Diaz J.F."/>
            <person name="Benocci T."/>
            <person name="Peng M."/>
            <person name="Battaglia E."/>
            <person name="Haridas S."/>
            <person name="Andreopoulos W."/>
            <person name="Labutti K."/>
            <person name="Pangilinan J."/>
            <person name="Floch G.L."/>
            <person name="Makela M.R."/>
            <person name="Henrissat B."/>
            <person name="Grigoriev I.V."/>
            <person name="Crouch J.A."/>
            <person name="De Vries R.P."/>
            <person name="Sukno S.A."/>
            <person name="Thon M.R."/>
        </authorList>
    </citation>
    <scope>NUCLEOTIDE SEQUENCE</scope>
    <source>
        <strain evidence="2">CBS 112980</strain>
    </source>
</reference>
<evidence type="ECO:0000256" key="1">
    <source>
        <dbReference type="SAM" id="Phobius"/>
    </source>
</evidence>
<dbReference type="EMBL" id="JAHMHS010000098">
    <property type="protein sequence ID" value="KAK1718887.1"/>
    <property type="molecule type" value="Genomic_DNA"/>
</dbReference>
<keyword evidence="1" id="KW-0812">Transmembrane</keyword>
<feature type="transmembrane region" description="Helical" evidence="1">
    <location>
        <begin position="74"/>
        <end position="94"/>
    </location>
</feature>
<keyword evidence="1" id="KW-1133">Transmembrane helix</keyword>
<protein>
    <submittedName>
        <fullName evidence="2">Uncharacterized protein</fullName>
    </submittedName>
</protein>
<keyword evidence="1" id="KW-0472">Membrane</keyword>
<comment type="caution">
    <text evidence="2">The sequence shown here is derived from an EMBL/GenBank/DDBJ whole genome shotgun (WGS) entry which is preliminary data.</text>
</comment>